<dbReference type="InterPro" id="IPR023772">
    <property type="entry name" value="DNA-bd_HTH_TetR-type_CS"/>
</dbReference>
<dbReference type="RefSeq" id="WP_185177176.1">
    <property type="nucleotide sequence ID" value="NZ_CBCSEP010000014.1"/>
</dbReference>
<dbReference type="Gene3D" id="1.10.357.10">
    <property type="entry name" value="Tetracycline Repressor, domain 2"/>
    <property type="match status" value="1"/>
</dbReference>
<keyword evidence="2" id="KW-0805">Transcription regulation</keyword>
<dbReference type="Gene3D" id="1.10.10.60">
    <property type="entry name" value="Homeodomain-like"/>
    <property type="match status" value="1"/>
</dbReference>
<feature type="DNA-binding region" description="H-T-H motif" evidence="5">
    <location>
        <begin position="37"/>
        <end position="56"/>
    </location>
</feature>
<evidence type="ECO:0000256" key="3">
    <source>
        <dbReference type="ARBA" id="ARBA00023125"/>
    </source>
</evidence>
<dbReference type="GO" id="GO:0003677">
    <property type="term" value="F:DNA binding"/>
    <property type="evidence" value="ECO:0007669"/>
    <property type="project" value="UniProtKB-UniRule"/>
</dbReference>
<sequence>MTALQKNKFELKREATHAKLIQAGFEVFCQKGYSGASVDNIVSAAGLTKGAFYVHFQTKEQFIYDLLKYRKPSRTDLTSGIYELAKQDMPLEKMIHILMSKVVEHVGNSPEWITVYVDFCNQAKHNEKAMEVFRNYYDDWVGVMQYFIQLLQERERLPAELNALGIAKMFYAYLDGSLLHANLYREPLDASVMTNVFVALLRQPEARPAI</sequence>
<dbReference type="SUPFAM" id="SSF46689">
    <property type="entry name" value="Homeodomain-like"/>
    <property type="match status" value="1"/>
</dbReference>
<dbReference type="InterPro" id="IPR036271">
    <property type="entry name" value="Tet_transcr_reg_TetR-rel_C_sf"/>
</dbReference>
<organism evidence="7 8">
    <name type="scientific">Cohnella lubricantis</name>
    <dbReference type="NCBI Taxonomy" id="2163172"/>
    <lineage>
        <taxon>Bacteria</taxon>
        <taxon>Bacillati</taxon>
        <taxon>Bacillota</taxon>
        <taxon>Bacilli</taxon>
        <taxon>Bacillales</taxon>
        <taxon>Paenibacillaceae</taxon>
        <taxon>Cohnella</taxon>
    </lineage>
</organism>
<evidence type="ECO:0000313" key="7">
    <source>
        <dbReference type="EMBL" id="MBB6675867.1"/>
    </source>
</evidence>
<dbReference type="InterPro" id="IPR039538">
    <property type="entry name" value="BetI_C"/>
</dbReference>
<evidence type="ECO:0000256" key="2">
    <source>
        <dbReference type="ARBA" id="ARBA00023015"/>
    </source>
</evidence>
<dbReference type="PANTHER" id="PTHR47506:SF1">
    <property type="entry name" value="HTH-TYPE TRANSCRIPTIONAL REGULATOR YJDC"/>
    <property type="match status" value="1"/>
</dbReference>
<keyword evidence="1" id="KW-0678">Repressor</keyword>
<dbReference type="SUPFAM" id="SSF48498">
    <property type="entry name" value="Tetracyclin repressor-like, C-terminal domain"/>
    <property type="match status" value="1"/>
</dbReference>
<feature type="domain" description="HTH tetR-type" evidence="6">
    <location>
        <begin position="14"/>
        <end position="74"/>
    </location>
</feature>
<evidence type="ECO:0000256" key="5">
    <source>
        <dbReference type="PROSITE-ProRule" id="PRU00335"/>
    </source>
</evidence>
<accession>A0A841TA06</accession>
<dbReference type="PRINTS" id="PR00455">
    <property type="entry name" value="HTHTETR"/>
</dbReference>
<name>A0A841TA06_9BACL</name>
<dbReference type="PROSITE" id="PS50977">
    <property type="entry name" value="HTH_TETR_2"/>
    <property type="match status" value="1"/>
</dbReference>
<keyword evidence="3 5" id="KW-0238">DNA-binding</keyword>
<dbReference type="Proteomes" id="UP000574133">
    <property type="component" value="Unassembled WGS sequence"/>
</dbReference>
<dbReference type="InterPro" id="IPR001647">
    <property type="entry name" value="HTH_TetR"/>
</dbReference>
<gene>
    <name evidence="7" type="ORF">H4Q31_00820</name>
</gene>
<keyword evidence="8" id="KW-1185">Reference proteome</keyword>
<dbReference type="EMBL" id="JACJVN010000006">
    <property type="protein sequence ID" value="MBB6675867.1"/>
    <property type="molecule type" value="Genomic_DNA"/>
</dbReference>
<proteinExistence type="predicted"/>
<protein>
    <submittedName>
        <fullName evidence="7">TetR/AcrR family transcriptional regulator</fullName>
    </submittedName>
</protein>
<dbReference type="PROSITE" id="PS01081">
    <property type="entry name" value="HTH_TETR_1"/>
    <property type="match status" value="1"/>
</dbReference>
<evidence type="ECO:0000256" key="4">
    <source>
        <dbReference type="ARBA" id="ARBA00023163"/>
    </source>
</evidence>
<evidence type="ECO:0000259" key="6">
    <source>
        <dbReference type="PROSITE" id="PS50977"/>
    </source>
</evidence>
<evidence type="ECO:0000313" key="8">
    <source>
        <dbReference type="Proteomes" id="UP000574133"/>
    </source>
</evidence>
<dbReference type="Pfam" id="PF13977">
    <property type="entry name" value="TetR_C_6"/>
    <property type="match status" value="1"/>
</dbReference>
<comment type="caution">
    <text evidence="7">The sequence shown here is derived from an EMBL/GenBank/DDBJ whole genome shotgun (WGS) entry which is preliminary data.</text>
</comment>
<dbReference type="Pfam" id="PF00440">
    <property type="entry name" value="TetR_N"/>
    <property type="match status" value="1"/>
</dbReference>
<reference evidence="7 8" key="1">
    <citation type="submission" date="2020-08" db="EMBL/GenBank/DDBJ databases">
        <title>Cohnella phylogeny.</title>
        <authorList>
            <person name="Dunlap C."/>
        </authorList>
    </citation>
    <scope>NUCLEOTIDE SEQUENCE [LARGE SCALE GENOMIC DNA]</scope>
    <source>
        <strain evidence="7 8">DSM 103658</strain>
    </source>
</reference>
<evidence type="ECO:0000256" key="1">
    <source>
        <dbReference type="ARBA" id="ARBA00022491"/>
    </source>
</evidence>
<dbReference type="PANTHER" id="PTHR47506">
    <property type="entry name" value="TRANSCRIPTIONAL REGULATORY PROTEIN"/>
    <property type="match status" value="1"/>
</dbReference>
<dbReference type="AlphaFoldDB" id="A0A841TA06"/>
<keyword evidence="4" id="KW-0804">Transcription</keyword>
<dbReference type="InterPro" id="IPR009057">
    <property type="entry name" value="Homeodomain-like_sf"/>
</dbReference>